<evidence type="ECO:0000259" key="3">
    <source>
        <dbReference type="PROSITE" id="PS50206"/>
    </source>
</evidence>
<feature type="domain" description="Rhodanese" evidence="3">
    <location>
        <begin position="60"/>
        <end position="155"/>
    </location>
</feature>
<evidence type="ECO:0000313" key="4">
    <source>
        <dbReference type="EMBL" id="CEK58437.1"/>
    </source>
</evidence>
<dbReference type="EMBL" id="HACG01011572">
    <property type="protein sequence ID" value="CEK58437.1"/>
    <property type="molecule type" value="Transcribed_RNA"/>
</dbReference>
<gene>
    <name evidence="4" type="primary">ORF33099</name>
</gene>
<dbReference type="InterPro" id="IPR045078">
    <property type="entry name" value="TST/MPST-like"/>
</dbReference>
<evidence type="ECO:0000256" key="1">
    <source>
        <dbReference type="ARBA" id="ARBA00022679"/>
    </source>
</evidence>
<organism evidence="4">
    <name type="scientific">Arion vulgaris</name>
    <dbReference type="NCBI Taxonomy" id="1028688"/>
    <lineage>
        <taxon>Eukaryota</taxon>
        <taxon>Metazoa</taxon>
        <taxon>Spiralia</taxon>
        <taxon>Lophotrochozoa</taxon>
        <taxon>Mollusca</taxon>
        <taxon>Gastropoda</taxon>
        <taxon>Heterobranchia</taxon>
        <taxon>Euthyneura</taxon>
        <taxon>Panpulmonata</taxon>
        <taxon>Eupulmonata</taxon>
        <taxon>Stylommatophora</taxon>
        <taxon>Helicina</taxon>
        <taxon>Arionoidea</taxon>
        <taxon>Arionidae</taxon>
        <taxon>Arion</taxon>
    </lineage>
</organism>
<name>A0A0B6YQQ1_9EUPU</name>
<dbReference type="InterPro" id="IPR036873">
    <property type="entry name" value="Rhodanese-like_dom_sf"/>
</dbReference>
<dbReference type="PANTHER" id="PTHR11364:SF27">
    <property type="entry name" value="SULFURTRANSFERASE"/>
    <property type="match status" value="1"/>
</dbReference>
<dbReference type="CDD" id="cd01449">
    <property type="entry name" value="TST_Repeat_2"/>
    <property type="match status" value="1"/>
</dbReference>
<sequence>MVVARVASLVSTNWLKQHIITTTSATAAKTINVAAPSTNLRVLDTSWLPETHVNGYTDYYQRGHIPGSLYFDLRKLSTKRPDSPIDCPIPDTNLFQEHVESLGITNDTHLIIYDQLNARPSVRSWYLFRLFGHDNVSILNGGMTHWVKDGLEITTEEPKVNDKSKFKVNFRPELLLDYQSMLNIVNSQSAAIVDSRPDVGGFYITDDDQSGGHMTEAKSIPFPKFFNEDGTFKSNKDLQLLFLSAGVDLAKPVVTTCLRGMTACAVVLAAYNLGKEDVPMYNGSWLEWSAIADPKNIIKTKKSP</sequence>
<reference evidence="4" key="1">
    <citation type="submission" date="2014-12" db="EMBL/GenBank/DDBJ databases">
        <title>Insight into the proteome of Arion vulgaris.</title>
        <authorList>
            <person name="Aradska J."/>
            <person name="Bulat T."/>
            <person name="Smidak R."/>
            <person name="Sarate P."/>
            <person name="Gangsoo J."/>
            <person name="Sialana F."/>
            <person name="Bilban M."/>
            <person name="Lubec G."/>
        </authorList>
    </citation>
    <scope>NUCLEOTIDE SEQUENCE</scope>
    <source>
        <tissue evidence="4">Skin</tissue>
    </source>
</reference>
<dbReference type="GO" id="GO:0004792">
    <property type="term" value="F:thiosulfate-cyanide sulfurtransferase activity"/>
    <property type="evidence" value="ECO:0007669"/>
    <property type="project" value="TreeGrafter"/>
</dbReference>
<dbReference type="SMART" id="SM00450">
    <property type="entry name" value="RHOD"/>
    <property type="match status" value="2"/>
</dbReference>
<dbReference type="AlphaFoldDB" id="A0A0B6YQQ1"/>
<dbReference type="PROSITE" id="PS50206">
    <property type="entry name" value="RHODANESE_3"/>
    <property type="match status" value="2"/>
</dbReference>
<dbReference type="CDD" id="cd01448">
    <property type="entry name" value="TST_Repeat_1"/>
    <property type="match status" value="1"/>
</dbReference>
<dbReference type="SUPFAM" id="SSF52821">
    <property type="entry name" value="Rhodanese/Cell cycle control phosphatase"/>
    <property type="match status" value="2"/>
</dbReference>
<evidence type="ECO:0000256" key="2">
    <source>
        <dbReference type="ARBA" id="ARBA00022737"/>
    </source>
</evidence>
<keyword evidence="2" id="KW-0677">Repeat</keyword>
<dbReference type="InterPro" id="IPR001763">
    <property type="entry name" value="Rhodanese-like_dom"/>
</dbReference>
<dbReference type="GO" id="GO:0005739">
    <property type="term" value="C:mitochondrion"/>
    <property type="evidence" value="ECO:0007669"/>
    <property type="project" value="TreeGrafter"/>
</dbReference>
<feature type="domain" description="Rhodanese" evidence="3">
    <location>
        <begin position="186"/>
        <end position="297"/>
    </location>
</feature>
<proteinExistence type="predicted"/>
<accession>A0A0B6YQQ1</accession>
<dbReference type="Gene3D" id="3.40.250.10">
    <property type="entry name" value="Rhodanese-like domain"/>
    <property type="match status" value="2"/>
</dbReference>
<protein>
    <recommendedName>
        <fullName evidence="3">Rhodanese domain-containing protein</fullName>
    </recommendedName>
</protein>
<dbReference type="Pfam" id="PF00581">
    <property type="entry name" value="Rhodanese"/>
    <property type="match status" value="2"/>
</dbReference>
<keyword evidence="1" id="KW-0808">Transferase</keyword>
<dbReference type="PANTHER" id="PTHR11364">
    <property type="entry name" value="THIOSULFATE SULFERTANSFERASE"/>
    <property type="match status" value="1"/>
</dbReference>